<evidence type="ECO:0000313" key="1">
    <source>
        <dbReference type="EMBL" id="KAF1964917.1"/>
    </source>
</evidence>
<accession>A0A6A5UV56</accession>
<evidence type="ECO:0000313" key="2">
    <source>
        <dbReference type="Proteomes" id="UP000800036"/>
    </source>
</evidence>
<name>A0A6A5UV56_9PLEO</name>
<dbReference type="Proteomes" id="UP000800036">
    <property type="component" value="Unassembled WGS sequence"/>
</dbReference>
<dbReference type="EMBL" id="ML976774">
    <property type="protein sequence ID" value="KAF1964917.1"/>
    <property type="molecule type" value="Genomic_DNA"/>
</dbReference>
<protein>
    <submittedName>
        <fullName evidence="1">Uncharacterized protein</fullName>
    </submittedName>
</protein>
<reference evidence="1" key="1">
    <citation type="journal article" date="2020" name="Stud. Mycol.">
        <title>101 Dothideomycetes genomes: a test case for predicting lifestyles and emergence of pathogens.</title>
        <authorList>
            <person name="Haridas S."/>
            <person name="Albert R."/>
            <person name="Binder M."/>
            <person name="Bloem J."/>
            <person name="Labutti K."/>
            <person name="Salamov A."/>
            <person name="Andreopoulos B."/>
            <person name="Baker S."/>
            <person name="Barry K."/>
            <person name="Bills G."/>
            <person name="Bluhm B."/>
            <person name="Cannon C."/>
            <person name="Castanera R."/>
            <person name="Culley D."/>
            <person name="Daum C."/>
            <person name="Ezra D."/>
            <person name="Gonzalez J."/>
            <person name="Henrissat B."/>
            <person name="Kuo A."/>
            <person name="Liang C."/>
            <person name="Lipzen A."/>
            <person name="Lutzoni F."/>
            <person name="Magnuson J."/>
            <person name="Mondo S."/>
            <person name="Nolan M."/>
            <person name="Ohm R."/>
            <person name="Pangilinan J."/>
            <person name="Park H.-J."/>
            <person name="Ramirez L."/>
            <person name="Alfaro M."/>
            <person name="Sun H."/>
            <person name="Tritt A."/>
            <person name="Yoshinaga Y."/>
            <person name="Zwiers L.-H."/>
            <person name="Turgeon B."/>
            <person name="Goodwin S."/>
            <person name="Spatafora J."/>
            <person name="Crous P."/>
            <person name="Grigoriev I."/>
        </authorList>
    </citation>
    <scope>NUCLEOTIDE SEQUENCE</scope>
    <source>
        <strain evidence="1">CBS 107.79</strain>
    </source>
</reference>
<gene>
    <name evidence="1" type="ORF">BU23DRAFT_604536</name>
</gene>
<sequence length="219" mass="25196">MRSNPFVHLLYPESPPGSQDRPSRLRTHLPARAPTRELREKVYFYLGFPVAGYCLHDCEKLFCYSYRNRHKVCRGDYPATIDEWRLQKANVQPCLLEVTWACAHEEENRKNVLIGIEVCAENQPGGPAPHYFTRLPNLELMHTSWFFYHDILACFTWHGANCDHIRGVVPYKSVIQNPGGAYAQAALKRRLAIARAIQDDNNVGVLRSPRRRHGKVARS</sequence>
<proteinExistence type="predicted"/>
<keyword evidence="2" id="KW-1185">Reference proteome</keyword>
<dbReference type="AlphaFoldDB" id="A0A6A5UV56"/>
<organism evidence="1 2">
    <name type="scientific">Bimuria novae-zelandiae CBS 107.79</name>
    <dbReference type="NCBI Taxonomy" id="1447943"/>
    <lineage>
        <taxon>Eukaryota</taxon>
        <taxon>Fungi</taxon>
        <taxon>Dikarya</taxon>
        <taxon>Ascomycota</taxon>
        <taxon>Pezizomycotina</taxon>
        <taxon>Dothideomycetes</taxon>
        <taxon>Pleosporomycetidae</taxon>
        <taxon>Pleosporales</taxon>
        <taxon>Massarineae</taxon>
        <taxon>Didymosphaeriaceae</taxon>
        <taxon>Bimuria</taxon>
    </lineage>
</organism>